<keyword evidence="10" id="KW-1185">Reference proteome</keyword>
<keyword evidence="3 7" id="KW-0812">Transmembrane</keyword>
<keyword evidence="4 7" id="KW-1133">Transmembrane helix</keyword>
<dbReference type="PANTHER" id="PTHR34697">
    <property type="entry name" value="PHOSPHATIDYLGLYCEROL LYSYLTRANSFERASE"/>
    <property type="match status" value="1"/>
</dbReference>
<feature type="transmembrane region" description="Helical" evidence="7">
    <location>
        <begin position="55"/>
        <end position="79"/>
    </location>
</feature>
<feature type="transmembrane region" description="Helical" evidence="7">
    <location>
        <begin position="326"/>
        <end position="348"/>
    </location>
</feature>
<comment type="subcellular location">
    <subcellularLocation>
        <location evidence="1">Cell membrane</location>
        <topology evidence="1">Multi-pass membrane protein</topology>
    </subcellularLocation>
</comment>
<evidence type="ECO:0000256" key="6">
    <source>
        <dbReference type="SAM" id="MobiDB-lite"/>
    </source>
</evidence>
<feature type="transmembrane region" description="Helical" evidence="7">
    <location>
        <begin position="355"/>
        <end position="377"/>
    </location>
</feature>
<evidence type="ECO:0000256" key="1">
    <source>
        <dbReference type="ARBA" id="ARBA00004651"/>
    </source>
</evidence>
<accession>A0A2N5JBT8</accession>
<dbReference type="GO" id="GO:0005886">
    <property type="term" value="C:plasma membrane"/>
    <property type="evidence" value="ECO:0007669"/>
    <property type="project" value="UniProtKB-SubCell"/>
</dbReference>
<keyword evidence="2" id="KW-1003">Cell membrane</keyword>
<reference evidence="9 10" key="1">
    <citation type="submission" date="2017-07" db="EMBL/GenBank/DDBJ databases">
        <title>Bifidobacterium novel species.</title>
        <authorList>
            <person name="Lugli G.A."/>
            <person name="Milani C."/>
            <person name="Duranti S."/>
            <person name="Mangifesta M."/>
        </authorList>
    </citation>
    <scope>NUCLEOTIDE SEQUENCE [LARGE SCALE GENOMIC DNA]</scope>
    <source>
        <strain evidence="10">Uis1B</strain>
    </source>
</reference>
<feature type="transmembrane region" description="Helical" evidence="7">
    <location>
        <begin position="495"/>
        <end position="517"/>
    </location>
</feature>
<sequence>MTTDDMTEQTTTQKTQTTNITNARRGDVKPPTRRIELGPLAQDAVDWMRRHPLTVIFAAMTLAINIGFALWCMATGSAYPPLFGRISYRRLAHGMFYAVPLALMLVGHPLRLLLDVPALMAAGSVAESRFGAAKTIWISLICSIGGLAAGMGVSVMVNGHLPIWHSMMRFGYVLGPLTLAVGPVMAASAFSSLMWRRRVRVVVYAVAAALVLYRGEPGDYCIMFAAAFGHLLGYLMSPSASGEEQATQTRMRITRIEARKMTGVLTAVCALGPLAALMSPVHRGPLSTLGLLMGPNRFDYTRLHECLAGAGTADCFLQYRVQRVSMPGGVIVSVLPLLMMLVVAYGLYRGRRLAAWLSIMLNACTVVMALLYCFIFPIVQSPDGIRSLIMHGAVRTAFSTATLPLACIVIVALTLRSFPLAIRWERLVVALSIVVAVFVMLCIVYVGTGLARPAEFSTAPSLAMLLADLPQRFVPIGFLNGLAPLFLPASAFTSAVYQGIGPVFWIVALMVTLWCFLDSSMQGERERHQASQLVEVDGESMSFMGTWSGNRYWFSESGRSVIAYRVVYGIALTVTGPFGDRGEWSRDLKDFAAFCAEHSWTPVFYSVHEAQRDELSAMGFTSLDVGTEMVVRPEQWQTRGRKWQDVRTAINKAKREGIVDVMCSFDEAPLGVQSQIIDISEQWAEEKSLPEMKFTLGGVDELIDPRVRLLYALDGDGIVQAVTSWLPTWRGGVIVGWTLDFMRHRPESPNGVMEFLIARMAERLRDEGAEFMSLSAAPLAGISVMDGVDGENGDADGGRSAVPDSGTVFLQHVLMSVADIIEPVYGFHSLFRFKRKFQPEEQGVYIAYPDAAKLPQIALAVVQSYLPDMKPADVARFVRALGQ</sequence>
<evidence type="ECO:0000313" key="9">
    <source>
        <dbReference type="EMBL" id="PLS31680.1"/>
    </source>
</evidence>
<comment type="caution">
    <text evidence="9">The sequence shown here is derived from an EMBL/GenBank/DDBJ whole genome shotgun (WGS) entry which is preliminary data.</text>
</comment>
<keyword evidence="9" id="KW-0030">Aminoacyl-tRNA synthetase</keyword>
<dbReference type="InterPro" id="IPR024320">
    <property type="entry name" value="LPG_synthase_C"/>
</dbReference>
<name>A0A2N5JBT8_9BIFI</name>
<feature type="transmembrane region" description="Helical" evidence="7">
    <location>
        <begin position="135"/>
        <end position="157"/>
    </location>
</feature>
<dbReference type="EMBL" id="NMWU01000007">
    <property type="protein sequence ID" value="PLS31680.1"/>
    <property type="molecule type" value="Genomic_DNA"/>
</dbReference>
<feature type="transmembrane region" description="Helical" evidence="7">
    <location>
        <begin position="427"/>
        <end position="447"/>
    </location>
</feature>
<proteinExistence type="predicted"/>
<feature type="transmembrane region" description="Helical" evidence="7">
    <location>
        <begin position="169"/>
        <end position="187"/>
    </location>
</feature>
<feature type="transmembrane region" description="Helical" evidence="7">
    <location>
        <begin position="199"/>
        <end position="216"/>
    </location>
</feature>
<dbReference type="Pfam" id="PF09924">
    <property type="entry name" value="LPG_synthase_C"/>
    <property type="match status" value="1"/>
</dbReference>
<keyword evidence="5 7" id="KW-0472">Membrane</keyword>
<evidence type="ECO:0000256" key="7">
    <source>
        <dbReference type="SAM" id="Phobius"/>
    </source>
</evidence>
<evidence type="ECO:0000256" key="3">
    <source>
        <dbReference type="ARBA" id="ARBA00022692"/>
    </source>
</evidence>
<dbReference type="Proteomes" id="UP000235050">
    <property type="component" value="Unassembled WGS sequence"/>
</dbReference>
<dbReference type="GO" id="GO:0004812">
    <property type="term" value="F:aminoacyl-tRNA ligase activity"/>
    <property type="evidence" value="ECO:0007669"/>
    <property type="project" value="UniProtKB-KW"/>
</dbReference>
<feature type="compositionally biased region" description="Low complexity" evidence="6">
    <location>
        <begin position="1"/>
        <end position="18"/>
    </location>
</feature>
<feature type="region of interest" description="Disordered" evidence="6">
    <location>
        <begin position="1"/>
        <end position="30"/>
    </location>
</feature>
<keyword evidence="9" id="KW-0436">Ligase</keyword>
<feature type="transmembrane region" description="Helical" evidence="7">
    <location>
        <begin position="222"/>
        <end position="240"/>
    </location>
</feature>
<organism evidence="9 10">
    <name type="scientific">Bifidobacterium margollesii</name>
    <dbReference type="NCBI Taxonomy" id="2020964"/>
    <lineage>
        <taxon>Bacteria</taxon>
        <taxon>Bacillati</taxon>
        <taxon>Actinomycetota</taxon>
        <taxon>Actinomycetes</taxon>
        <taxon>Bifidobacteriales</taxon>
        <taxon>Bifidobacteriaceae</taxon>
        <taxon>Bifidobacterium</taxon>
    </lineage>
</organism>
<evidence type="ECO:0000259" key="8">
    <source>
        <dbReference type="Pfam" id="PF09924"/>
    </source>
</evidence>
<dbReference type="GO" id="GO:0016755">
    <property type="term" value="F:aminoacyltransferase activity"/>
    <property type="evidence" value="ECO:0007669"/>
    <property type="project" value="TreeGrafter"/>
</dbReference>
<dbReference type="InterPro" id="IPR051211">
    <property type="entry name" value="PG_lysyltransferase"/>
</dbReference>
<feature type="transmembrane region" description="Helical" evidence="7">
    <location>
        <begin position="397"/>
        <end position="415"/>
    </location>
</feature>
<protein>
    <submittedName>
        <fullName evidence="9">Lysyl-tRNA synthetase</fullName>
    </submittedName>
</protein>
<evidence type="ECO:0000256" key="5">
    <source>
        <dbReference type="ARBA" id="ARBA00023136"/>
    </source>
</evidence>
<evidence type="ECO:0000313" key="10">
    <source>
        <dbReference type="Proteomes" id="UP000235050"/>
    </source>
</evidence>
<dbReference type="PANTHER" id="PTHR34697:SF2">
    <property type="entry name" value="PHOSPHATIDYLGLYCEROL LYSYLTRANSFERASE"/>
    <property type="match status" value="1"/>
</dbReference>
<feature type="transmembrane region" description="Helical" evidence="7">
    <location>
        <begin position="261"/>
        <end position="281"/>
    </location>
</feature>
<feature type="transmembrane region" description="Helical" evidence="7">
    <location>
        <begin position="91"/>
        <end position="114"/>
    </location>
</feature>
<gene>
    <name evidence="9" type="ORF">Uis1B_0501</name>
</gene>
<dbReference type="GO" id="GO:0055091">
    <property type="term" value="P:phospholipid homeostasis"/>
    <property type="evidence" value="ECO:0007669"/>
    <property type="project" value="TreeGrafter"/>
</dbReference>
<dbReference type="AlphaFoldDB" id="A0A2N5JBT8"/>
<dbReference type="RefSeq" id="WP_243390226.1">
    <property type="nucleotide sequence ID" value="NZ_NMWU01000007.1"/>
</dbReference>
<evidence type="ECO:0000256" key="4">
    <source>
        <dbReference type="ARBA" id="ARBA00022989"/>
    </source>
</evidence>
<feature type="domain" description="Phosphatidylglycerol lysyltransferase C-terminal" evidence="8">
    <location>
        <begin position="538"/>
        <end position="848"/>
    </location>
</feature>
<evidence type="ECO:0000256" key="2">
    <source>
        <dbReference type="ARBA" id="ARBA00022475"/>
    </source>
</evidence>